<reference evidence="2" key="1">
    <citation type="journal article" date="2014" name="Microb. Cell Fact.">
        <title>Exploiting Issatchenkia orientalis SD108 for succinic acid production.</title>
        <authorList>
            <person name="Xiao H."/>
            <person name="Shao Z."/>
            <person name="Jiang Y."/>
            <person name="Dole S."/>
            <person name="Zhao H."/>
        </authorList>
    </citation>
    <scope>NUCLEOTIDE SEQUENCE [LARGE SCALE GENOMIC DNA]</scope>
    <source>
        <strain evidence="2">SD108</strain>
    </source>
</reference>
<gene>
    <name evidence="1" type="ORF">JL09_g5091</name>
</gene>
<evidence type="ECO:0000313" key="2">
    <source>
        <dbReference type="Proteomes" id="UP000029867"/>
    </source>
</evidence>
<accession>A0A099NUV2</accession>
<dbReference type="HOGENOM" id="CLU_3299517_0_0_1"/>
<proteinExistence type="predicted"/>
<name>A0A099NUV2_PICKU</name>
<dbReference type="Proteomes" id="UP000029867">
    <property type="component" value="Unassembled WGS sequence"/>
</dbReference>
<sequence>MLKGTTELQKLPVHEDTRSGLYQDMHAKYRVDQTMPLTSS</sequence>
<dbReference type="EMBL" id="JQFK01000362">
    <property type="protein sequence ID" value="KGK35759.1"/>
    <property type="molecule type" value="Genomic_DNA"/>
</dbReference>
<evidence type="ECO:0000313" key="1">
    <source>
        <dbReference type="EMBL" id="KGK35759.1"/>
    </source>
</evidence>
<comment type="caution">
    <text evidence="1">The sequence shown here is derived from an EMBL/GenBank/DDBJ whole genome shotgun (WGS) entry which is preliminary data.</text>
</comment>
<organism evidence="1 2">
    <name type="scientific">Pichia kudriavzevii</name>
    <name type="common">Yeast</name>
    <name type="synonym">Issatchenkia orientalis</name>
    <dbReference type="NCBI Taxonomy" id="4909"/>
    <lineage>
        <taxon>Eukaryota</taxon>
        <taxon>Fungi</taxon>
        <taxon>Dikarya</taxon>
        <taxon>Ascomycota</taxon>
        <taxon>Saccharomycotina</taxon>
        <taxon>Pichiomycetes</taxon>
        <taxon>Pichiales</taxon>
        <taxon>Pichiaceae</taxon>
        <taxon>Pichia</taxon>
    </lineage>
</organism>
<protein>
    <submittedName>
        <fullName evidence="1">Uncharacterized protein</fullName>
    </submittedName>
</protein>
<dbReference type="AlphaFoldDB" id="A0A099NUV2"/>